<dbReference type="EMBL" id="BMLX01000003">
    <property type="protein sequence ID" value="GGP22138.1"/>
    <property type="molecule type" value="Genomic_DNA"/>
</dbReference>
<evidence type="ECO:0000313" key="3">
    <source>
        <dbReference type="Proteomes" id="UP000637267"/>
    </source>
</evidence>
<keyword evidence="3" id="KW-1185">Reference proteome</keyword>
<protein>
    <submittedName>
        <fullName evidence="2">Uncharacterized protein</fullName>
    </submittedName>
</protein>
<name>A0ABQ2PAQ9_9NEIS</name>
<comment type="caution">
    <text evidence="2">The sequence shown here is derived from an EMBL/GenBank/DDBJ whole genome shotgun (WGS) entry which is preliminary data.</text>
</comment>
<evidence type="ECO:0000313" key="2">
    <source>
        <dbReference type="EMBL" id="GGP22138.1"/>
    </source>
</evidence>
<gene>
    <name evidence="2" type="ORF">GCM10010970_23740</name>
</gene>
<feature type="region of interest" description="Disordered" evidence="1">
    <location>
        <begin position="38"/>
        <end position="75"/>
    </location>
</feature>
<organism evidence="2 3">
    <name type="scientific">Silvimonas iriomotensis</name>
    <dbReference type="NCBI Taxonomy" id="449662"/>
    <lineage>
        <taxon>Bacteria</taxon>
        <taxon>Pseudomonadati</taxon>
        <taxon>Pseudomonadota</taxon>
        <taxon>Betaproteobacteria</taxon>
        <taxon>Neisseriales</taxon>
        <taxon>Chitinibacteraceae</taxon>
        <taxon>Silvimonas</taxon>
    </lineage>
</organism>
<accession>A0ABQ2PAQ9</accession>
<feature type="compositionally biased region" description="Basic and acidic residues" evidence="1">
    <location>
        <begin position="40"/>
        <end position="55"/>
    </location>
</feature>
<sequence>MPNPNRPSGAGLAVWSAEQDMGFPFALREDKGRNFAMRTRAPDHSQIKLQRQAERKKSHLPPLAAIKNGQQRLAV</sequence>
<dbReference type="Proteomes" id="UP000637267">
    <property type="component" value="Unassembled WGS sequence"/>
</dbReference>
<proteinExistence type="predicted"/>
<evidence type="ECO:0000256" key="1">
    <source>
        <dbReference type="SAM" id="MobiDB-lite"/>
    </source>
</evidence>
<reference evidence="3" key="1">
    <citation type="journal article" date="2019" name="Int. J. Syst. Evol. Microbiol.">
        <title>The Global Catalogue of Microorganisms (GCM) 10K type strain sequencing project: providing services to taxonomists for standard genome sequencing and annotation.</title>
        <authorList>
            <consortium name="The Broad Institute Genomics Platform"/>
            <consortium name="The Broad Institute Genome Sequencing Center for Infectious Disease"/>
            <person name="Wu L."/>
            <person name="Ma J."/>
        </authorList>
    </citation>
    <scope>NUCLEOTIDE SEQUENCE [LARGE SCALE GENOMIC DNA]</scope>
    <source>
        <strain evidence="3">CGMCC 1.8859</strain>
    </source>
</reference>